<dbReference type="EMBL" id="CP095005">
    <property type="protein sequence ID" value="UOO95806.1"/>
    <property type="molecule type" value="Genomic_DNA"/>
</dbReference>
<feature type="domain" description="Methylated-DNA-[protein]-cysteine S-methyltransferase DNA binding" evidence="3">
    <location>
        <begin position="75"/>
        <end position="131"/>
    </location>
</feature>
<evidence type="ECO:0000313" key="7">
    <source>
        <dbReference type="Proteomes" id="UP001500962"/>
    </source>
</evidence>
<dbReference type="GeneID" id="71760907"/>
<dbReference type="RefSeq" id="WP_244704035.1">
    <property type="nucleotide sequence ID" value="NZ_BAAADN010000087.1"/>
</dbReference>
<dbReference type="CDD" id="cd06445">
    <property type="entry name" value="ATase"/>
    <property type="match status" value="1"/>
</dbReference>
<protein>
    <submittedName>
        <fullName evidence="4">MGMT family protein</fullName>
    </submittedName>
</protein>
<reference evidence="5" key="2">
    <citation type="submission" date="2022-04" db="EMBL/GenBank/DDBJ databases">
        <title>Sequencing and genomic assembly of Halococcus dombrowskii.</title>
        <authorList>
            <person name="Lim S.W."/>
            <person name="MacLea K.S."/>
        </authorList>
    </citation>
    <scope>NUCLEOTIDE SEQUENCE</scope>
    <source>
        <strain evidence="5">H4</strain>
    </source>
</reference>
<organism evidence="4 7">
    <name type="scientific">Halococcus dombrowskii</name>
    <dbReference type="NCBI Taxonomy" id="179637"/>
    <lineage>
        <taxon>Archaea</taxon>
        <taxon>Methanobacteriati</taxon>
        <taxon>Methanobacteriota</taxon>
        <taxon>Stenosarchaea group</taxon>
        <taxon>Halobacteria</taxon>
        <taxon>Halobacteriales</taxon>
        <taxon>Halococcaceae</taxon>
        <taxon>Halococcus</taxon>
    </lineage>
</organism>
<dbReference type="AlphaFoldDB" id="A0AAV3SKL3"/>
<evidence type="ECO:0000256" key="1">
    <source>
        <dbReference type="ARBA" id="ARBA00022763"/>
    </source>
</evidence>
<dbReference type="InterPro" id="IPR036388">
    <property type="entry name" value="WH-like_DNA-bd_sf"/>
</dbReference>
<sequence length="151" mass="16633">MSEAAGIYTRESDYLDRCVQVGIAGDRVLSVSFPASLATDADPEHPLLDRLFEYLAGAPDEFDDIELALTVPTDQRAVLDAVRELAYGDQTTVEQLARRIPTLDADDDRDHVRTALDENPIPILIPDHRVRDGPSAAPPKVEQKLRSLEGL</sequence>
<dbReference type="Proteomes" id="UP001500962">
    <property type="component" value="Unassembled WGS sequence"/>
</dbReference>
<dbReference type="Gene3D" id="1.10.10.10">
    <property type="entry name" value="Winged helix-like DNA-binding domain superfamily/Winged helix DNA-binding domain"/>
    <property type="match status" value="1"/>
</dbReference>
<dbReference type="EMBL" id="BAAADN010000087">
    <property type="protein sequence ID" value="GAA0476043.1"/>
    <property type="molecule type" value="Genomic_DNA"/>
</dbReference>
<dbReference type="KEGG" id="hdo:MUK72_03625"/>
<dbReference type="SUPFAM" id="SSF46767">
    <property type="entry name" value="Methylated DNA-protein cysteine methyltransferase, C-terminal domain"/>
    <property type="match status" value="1"/>
</dbReference>
<keyword evidence="1" id="KW-0227">DNA damage</keyword>
<proteinExistence type="predicted"/>
<feature type="compositionally biased region" description="Basic and acidic residues" evidence="2">
    <location>
        <begin position="141"/>
        <end position="151"/>
    </location>
</feature>
<dbReference type="InterPro" id="IPR014048">
    <property type="entry name" value="MethylDNA_cys_MeTrfase_DNA-bd"/>
</dbReference>
<keyword evidence="6" id="KW-1185">Reference proteome</keyword>
<dbReference type="Proteomes" id="UP000830542">
    <property type="component" value="Chromosome"/>
</dbReference>
<feature type="region of interest" description="Disordered" evidence="2">
    <location>
        <begin position="128"/>
        <end position="151"/>
    </location>
</feature>
<evidence type="ECO:0000313" key="6">
    <source>
        <dbReference type="Proteomes" id="UP000830542"/>
    </source>
</evidence>
<reference evidence="4" key="3">
    <citation type="submission" date="2023-12" db="EMBL/GenBank/DDBJ databases">
        <authorList>
            <person name="Sun Q."/>
            <person name="Inoue M."/>
        </authorList>
    </citation>
    <scope>NUCLEOTIDE SEQUENCE</scope>
    <source>
        <strain evidence="4">JCM 12289</strain>
    </source>
</reference>
<dbReference type="Pfam" id="PF01035">
    <property type="entry name" value="DNA_binding_1"/>
    <property type="match status" value="1"/>
</dbReference>
<dbReference type="GO" id="GO:0006281">
    <property type="term" value="P:DNA repair"/>
    <property type="evidence" value="ECO:0007669"/>
    <property type="project" value="InterPro"/>
</dbReference>
<reference evidence="4" key="1">
    <citation type="journal article" date="2014" name="Int. J. Syst. Evol. Microbiol.">
        <title>Complete genome sequence of Corynebacterium casei LMG S-19264T (=DSM 44701T), isolated from a smear-ripened cheese.</title>
        <authorList>
            <consortium name="US DOE Joint Genome Institute (JGI-PGF)"/>
            <person name="Walter F."/>
            <person name="Albersmeier A."/>
            <person name="Kalinowski J."/>
            <person name="Ruckert C."/>
        </authorList>
    </citation>
    <scope>NUCLEOTIDE SEQUENCE</scope>
    <source>
        <strain evidence="4">JCM 12289</strain>
    </source>
</reference>
<gene>
    <name evidence="4" type="ORF">GCM10008985_35440</name>
    <name evidence="5" type="ORF">MUK72_03625</name>
</gene>
<dbReference type="GO" id="GO:0003824">
    <property type="term" value="F:catalytic activity"/>
    <property type="evidence" value="ECO:0007669"/>
    <property type="project" value="InterPro"/>
</dbReference>
<name>A0AAV3SKL3_HALDO</name>
<evidence type="ECO:0000259" key="3">
    <source>
        <dbReference type="Pfam" id="PF01035"/>
    </source>
</evidence>
<evidence type="ECO:0000313" key="5">
    <source>
        <dbReference type="EMBL" id="UOO95806.1"/>
    </source>
</evidence>
<dbReference type="InterPro" id="IPR036217">
    <property type="entry name" value="MethylDNA_cys_MeTrfase_DNAb"/>
</dbReference>
<evidence type="ECO:0000313" key="4">
    <source>
        <dbReference type="EMBL" id="GAA0476043.1"/>
    </source>
</evidence>
<evidence type="ECO:0000256" key="2">
    <source>
        <dbReference type="SAM" id="MobiDB-lite"/>
    </source>
</evidence>
<accession>A0AAV3SKL3</accession>